<evidence type="ECO:0000313" key="2">
    <source>
        <dbReference type="EMBL" id="KRO26065.1"/>
    </source>
</evidence>
<dbReference type="RefSeq" id="WP_057797970.1">
    <property type="nucleotide sequence ID" value="NZ_BJZZ01000003.1"/>
</dbReference>
<accession>A0A0R2NJU0</accession>
<proteinExistence type="predicted"/>
<dbReference type="AlphaFoldDB" id="A0A0R2NJU0"/>
<dbReference type="PATRIC" id="fig|480391.4.peg.995"/>
<feature type="chain" id="PRO_5038682348" description="Bacterial Ig domain-containing protein" evidence="1">
    <location>
        <begin position="23"/>
        <end position="337"/>
    </location>
</feature>
<dbReference type="Proteomes" id="UP000051249">
    <property type="component" value="Unassembled WGS sequence"/>
</dbReference>
<keyword evidence="1" id="KW-0732">Signal</keyword>
<sequence>MKKTSLVVAVAALTMGVAPVLTSPVFGNNVVNAAKKSAVSNVTTTKNTISVTNMKKGTSVSLLNSDKKVITTKKVTKNGTVTFKLSSSQLKKVTAKNSLKVAGTGYSYSINFNFVNYVAPKKAKKVVVKKPAKKVIAKKVVKKTATKKNTTKKVTKSTPKISYVTNTANSVSVTNIQKGAKVNLVNSKKQVIASQTTKKAGTVTFKLSKSEMKKVTATGSFQVTLTNAKYTINFNFVGYKAPGKVTVKKSTKPVKQEQKYSDIYTNSKSVTVTNVKKDTVVILKNSKKQIIATTTATKDGSVVFNLSKSQAKKMTSKASVNLVIGNGNYPINFNYIK</sequence>
<evidence type="ECO:0000313" key="3">
    <source>
        <dbReference type="Proteomes" id="UP000051249"/>
    </source>
</evidence>
<keyword evidence="3" id="KW-1185">Reference proteome</keyword>
<dbReference type="EMBL" id="JQCQ01000003">
    <property type="protein sequence ID" value="KRO26065.1"/>
    <property type="molecule type" value="Genomic_DNA"/>
</dbReference>
<evidence type="ECO:0008006" key="4">
    <source>
        <dbReference type="Google" id="ProtNLM"/>
    </source>
</evidence>
<name>A0A0R2NJU0_9LACO</name>
<organism evidence="2 3">
    <name type="scientific">Pediococcus argentinicus</name>
    <dbReference type="NCBI Taxonomy" id="480391"/>
    <lineage>
        <taxon>Bacteria</taxon>
        <taxon>Bacillati</taxon>
        <taxon>Bacillota</taxon>
        <taxon>Bacilli</taxon>
        <taxon>Lactobacillales</taxon>
        <taxon>Lactobacillaceae</taxon>
        <taxon>Pediococcus</taxon>
    </lineage>
</organism>
<comment type="caution">
    <text evidence="2">The sequence shown here is derived from an EMBL/GenBank/DDBJ whole genome shotgun (WGS) entry which is preliminary data.</text>
</comment>
<gene>
    <name evidence="2" type="ORF">IV88_GL000980</name>
</gene>
<protein>
    <recommendedName>
        <fullName evidence="4">Bacterial Ig domain-containing protein</fullName>
    </recommendedName>
</protein>
<feature type="signal peptide" evidence="1">
    <location>
        <begin position="1"/>
        <end position="22"/>
    </location>
</feature>
<evidence type="ECO:0000256" key="1">
    <source>
        <dbReference type="SAM" id="SignalP"/>
    </source>
</evidence>
<reference evidence="2 3" key="1">
    <citation type="journal article" date="2015" name="Genome Announc.">
        <title>Expanding the biotechnology potential of lactobacilli through comparative genomics of 213 strains and associated genera.</title>
        <authorList>
            <person name="Sun Z."/>
            <person name="Harris H.M."/>
            <person name="McCann A."/>
            <person name="Guo C."/>
            <person name="Argimon S."/>
            <person name="Zhang W."/>
            <person name="Yang X."/>
            <person name="Jeffery I.B."/>
            <person name="Cooney J.C."/>
            <person name="Kagawa T.F."/>
            <person name="Liu W."/>
            <person name="Song Y."/>
            <person name="Salvetti E."/>
            <person name="Wrobel A."/>
            <person name="Rasinkangas P."/>
            <person name="Parkhill J."/>
            <person name="Rea M.C."/>
            <person name="O'Sullivan O."/>
            <person name="Ritari J."/>
            <person name="Douillard F.P."/>
            <person name="Paul Ross R."/>
            <person name="Yang R."/>
            <person name="Briner A.E."/>
            <person name="Felis G.E."/>
            <person name="de Vos W.M."/>
            <person name="Barrangou R."/>
            <person name="Klaenhammer T.R."/>
            <person name="Caufield P.W."/>
            <person name="Cui Y."/>
            <person name="Zhang H."/>
            <person name="O'Toole P.W."/>
        </authorList>
    </citation>
    <scope>NUCLEOTIDE SEQUENCE [LARGE SCALE GENOMIC DNA]</scope>
    <source>
        <strain evidence="2 3">DSM 23026</strain>
    </source>
</reference>